<organism evidence="1 2">
    <name type="scientific">Vreelandella sulfidaeris</name>
    <dbReference type="NCBI Taxonomy" id="115553"/>
    <lineage>
        <taxon>Bacteria</taxon>
        <taxon>Pseudomonadati</taxon>
        <taxon>Pseudomonadota</taxon>
        <taxon>Gammaproteobacteria</taxon>
        <taxon>Oceanospirillales</taxon>
        <taxon>Halomonadaceae</taxon>
        <taxon>Vreelandella</taxon>
    </lineage>
</organism>
<sequence length="60" mass="6436">MVTELNIEHLGLLTALERQALSGASDSQMLEALGNDDACVLGWWQKGGIAGLRHCDKVTV</sequence>
<protein>
    <submittedName>
        <fullName evidence="1">Uncharacterized protein</fullName>
    </submittedName>
</protein>
<dbReference type="Proteomes" id="UP000320231">
    <property type="component" value="Chromosome"/>
</dbReference>
<dbReference type="KEGG" id="hsr:HSBAA_06760"/>
<gene>
    <name evidence="1" type="ORF">HSBAA_06760</name>
</gene>
<name>A0A455U0D2_9GAMM</name>
<dbReference type="AlphaFoldDB" id="A0A455U0D2"/>
<evidence type="ECO:0000313" key="2">
    <source>
        <dbReference type="Proteomes" id="UP000320231"/>
    </source>
</evidence>
<proteinExistence type="predicted"/>
<accession>A0A455U0D2</accession>
<reference evidence="1 2" key="1">
    <citation type="journal article" date="2019" name="Microbiol. Resour. Announc.">
        <title>Complete Genome Sequence of Halomonas sulfidaeris Strain Esulfide1 Isolated from a Metal Sulfide Rock at a Depth of 2,200 Meters, Obtained Using Nanopore Sequencing.</title>
        <authorList>
            <person name="Saito M."/>
            <person name="Nishigata A."/>
            <person name="Galipon J."/>
            <person name="Arakawa K."/>
        </authorList>
    </citation>
    <scope>NUCLEOTIDE SEQUENCE [LARGE SCALE GENOMIC DNA]</scope>
    <source>
        <strain evidence="1 2">ATCC BAA-803</strain>
    </source>
</reference>
<dbReference type="EMBL" id="AP019514">
    <property type="protein sequence ID" value="BBI59370.1"/>
    <property type="molecule type" value="Genomic_DNA"/>
</dbReference>
<evidence type="ECO:0000313" key="1">
    <source>
        <dbReference type="EMBL" id="BBI59370.1"/>
    </source>
</evidence>